<reference evidence="2 3" key="1">
    <citation type="submission" date="2020-04" db="EMBL/GenBank/DDBJ databases">
        <title>MicrobeNet Type strains.</title>
        <authorList>
            <person name="Nicholson A.C."/>
        </authorList>
    </citation>
    <scope>NUCLEOTIDE SEQUENCE [LARGE SCALE GENOMIC DNA]</scope>
    <source>
        <strain evidence="2 3">DSM 22768</strain>
    </source>
</reference>
<comment type="caution">
    <text evidence="2">The sequence shown here is derived from an EMBL/GenBank/DDBJ whole genome shotgun (WGS) entry which is preliminary data.</text>
</comment>
<dbReference type="EMBL" id="JABASA010000006">
    <property type="protein sequence ID" value="NMD48865.1"/>
    <property type="molecule type" value="Genomic_DNA"/>
</dbReference>
<feature type="transmembrane region" description="Helical" evidence="1">
    <location>
        <begin position="61"/>
        <end position="82"/>
    </location>
</feature>
<dbReference type="Pfam" id="PF11457">
    <property type="entry name" value="DUF3021"/>
    <property type="match status" value="1"/>
</dbReference>
<sequence>MKKVFSAMLSGLRTGSLAYLLVLLSDTQQSPASKSNIISILVMSAVIGLVSLIFESERFSFLLLLTVHCLITFALVSAMMIYNGWQEVLVLPRFWLDYFLIYVLIWGMVRLDIYLKTQKINQALSKRHQSKNQEQ</sequence>
<proteinExistence type="predicted"/>
<dbReference type="InterPro" id="IPR021560">
    <property type="entry name" value="DUF3021"/>
</dbReference>
<organism evidence="2 3">
    <name type="scientific">Streptococcus ratti</name>
    <dbReference type="NCBI Taxonomy" id="1341"/>
    <lineage>
        <taxon>Bacteria</taxon>
        <taxon>Bacillati</taxon>
        <taxon>Bacillota</taxon>
        <taxon>Bacilli</taxon>
        <taxon>Lactobacillales</taxon>
        <taxon>Streptococcaceae</taxon>
        <taxon>Streptococcus</taxon>
    </lineage>
</organism>
<dbReference type="RefSeq" id="WP_193523283.1">
    <property type="nucleotide sequence ID" value="NZ_JABASA010000006.1"/>
</dbReference>
<keyword evidence="1" id="KW-0812">Transmembrane</keyword>
<evidence type="ECO:0000256" key="1">
    <source>
        <dbReference type="SAM" id="Phobius"/>
    </source>
</evidence>
<dbReference type="Proteomes" id="UP000532121">
    <property type="component" value="Unassembled WGS sequence"/>
</dbReference>
<dbReference type="AlphaFoldDB" id="A0A7X9QH79"/>
<feature type="transmembrane region" description="Helical" evidence="1">
    <location>
        <begin position="37"/>
        <end position="54"/>
    </location>
</feature>
<protein>
    <submittedName>
        <fullName evidence="2">DUF3021 domain-containing protein</fullName>
    </submittedName>
</protein>
<evidence type="ECO:0000313" key="3">
    <source>
        <dbReference type="Proteomes" id="UP000532121"/>
    </source>
</evidence>
<accession>A0A7X9QH79</accession>
<keyword evidence="1" id="KW-1133">Transmembrane helix</keyword>
<feature type="transmembrane region" description="Helical" evidence="1">
    <location>
        <begin position="94"/>
        <end position="115"/>
    </location>
</feature>
<keyword evidence="1" id="KW-0472">Membrane</keyword>
<evidence type="ECO:0000313" key="2">
    <source>
        <dbReference type="EMBL" id="NMD48865.1"/>
    </source>
</evidence>
<gene>
    <name evidence="2" type="ORF">HHO37_04045</name>
</gene>
<name>A0A7X9QH79_STRRT</name>